<evidence type="ECO:0000313" key="3">
    <source>
        <dbReference type="Proteomes" id="UP001055439"/>
    </source>
</evidence>
<evidence type="ECO:0000256" key="1">
    <source>
        <dbReference type="SAM" id="MobiDB-lite"/>
    </source>
</evidence>
<protein>
    <submittedName>
        <fullName evidence="2">Uncharacterized protein</fullName>
    </submittedName>
</protein>
<accession>A0A9E7EQC0</accession>
<evidence type="ECO:0000313" key="2">
    <source>
        <dbReference type="EMBL" id="URD80013.1"/>
    </source>
</evidence>
<sequence>MSSFFPSRPANDSLSISSLKARMETSQLVFIDSFSYRCSTSVKPCRATLDHGHRSSGVAPADGGSSIDMDP</sequence>
<reference evidence="2" key="1">
    <citation type="submission" date="2022-05" db="EMBL/GenBank/DDBJ databases">
        <title>The Musa troglodytarum L. genome provides insights into the mechanism of non-climacteric behaviour and enrichment of carotenoids.</title>
        <authorList>
            <person name="Wang J."/>
        </authorList>
    </citation>
    <scope>NUCLEOTIDE SEQUENCE</scope>
    <source>
        <tissue evidence="2">Leaf</tissue>
    </source>
</reference>
<keyword evidence="3" id="KW-1185">Reference proteome</keyword>
<dbReference type="AlphaFoldDB" id="A0A9E7EQC0"/>
<gene>
    <name evidence="2" type="ORF">MUK42_26880</name>
</gene>
<dbReference type="Proteomes" id="UP001055439">
    <property type="component" value="Chromosome 10"/>
</dbReference>
<feature type="region of interest" description="Disordered" evidence="1">
    <location>
        <begin position="48"/>
        <end position="71"/>
    </location>
</feature>
<name>A0A9E7EQC0_9LILI</name>
<proteinExistence type="predicted"/>
<dbReference type="EMBL" id="CP097503">
    <property type="protein sequence ID" value="URD80013.1"/>
    <property type="molecule type" value="Genomic_DNA"/>
</dbReference>
<organism evidence="2 3">
    <name type="scientific">Musa troglodytarum</name>
    <name type="common">fe'i banana</name>
    <dbReference type="NCBI Taxonomy" id="320322"/>
    <lineage>
        <taxon>Eukaryota</taxon>
        <taxon>Viridiplantae</taxon>
        <taxon>Streptophyta</taxon>
        <taxon>Embryophyta</taxon>
        <taxon>Tracheophyta</taxon>
        <taxon>Spermatophyta</taxon>
        <taxon>Magnoliopsida</taxon>
        <taxon>Liliopsida</taxon>
        <taxon>Zingiberales</taxon>
        <taxon>Musaceae</taxon>
        <taxon>Musa</taxon>
    </lineage>
</organism>